<dbReference type="PANTHER" id="PTHR20935">
    <property type="entry name" value="PHOSPHOGLYCERATE MUTASE-RELATED"/>
    <property type="match status" value="1"/>
</dbReference>
<keyword evidence="3" id="KW-1185">Reference proteome</keyword>
<accession>A0A4Q7N958</accession>
<dbReference type="SUPFAM" id="SSF53254">
    <property type="entry name" value="Phosphoglycerate mutase-like"/>
    <property type="match status" value="1"/>
</dbReference>
<sequence>MTMQASSMNLILWRHAEAEDGPNDLQRALTRRGHKQAEAVAAWLRAHAPSDLMVMASPAVRTRQTADALGCDYTVVPELAPEASPAHVLAATGWPLSPRSVLVVGHQPTLGRVASTLLAGDDLPWSLKKGGLWWLARRQRDEDFQVVIRAVINPEFV</sequence>
<dbReference type="GO" id="GO:0016787">
    <property type="term" value="F:hydrolase activity"/>
    <property type="evidence" value="ECO:0007669"/>
    <property type="project" value="UniProtKB-KW"/>
</dbReference>
<dbReference type="Pfam" id="PF00300">
    <property type="entry name" value="His_Phos_1"/>
    <property type="match status" value="1"/>
</dbReference>
<dbReference type="InterPro" id="IPR029033">
    <property type="entry name" value="His_PPase_superfam"/>
</dbReference>
<name>A0A4Q7N958_9BURK</name>
<evidence type="ECO:0000313" key="3">
    <source>
        <dbReference type="Proteomes" id="UP000292445"/>
    </source>
</evidence>
<dbReference type="InterPro" id="IPR013078">
    <property type="entry name" value="His_Pase_superF_clade-1"/>
</dbReference>
<protein>
    <submittedName>
        <fullName evidence="2">Phosphohistidine phosphatase</fullName>
    </submittedName>
</protein>
<gene>
    <name evidence="2" type="ORF">EV675_5174</name>
</gene>
<dbReference type="PANTHER" id="PTHR20935:SF1">
    <property type="entry name" value="SLL1549 PROTEIN"/>
    <property type="match status" value="1"/>
</dbReference>
<dbReference type="CDD" id="cd07067">
    <property type="entry name" value="HP_PGM_like"/>
    <property type="match status" value="1"/>
</dbReference>
<proteinExistence type="predicted"/>
<keyword evidence="1" id="KW-0378">Hydrolase</keyword>
<dbReference type="InterPro" id="IPR051021">
    <property type="entry name" value="Mito_Ser/Thr_phosphatase"/>
</dbReference>
<dbReference type="Gene3D" id="3.40.50.1240">
    <property type="entry name" value="Phosphoglycerate mutase-like"/>
    <property type="match status" value="1"/>
</dbReference>
<reference evidence="2 3" key="1">
    <citation type="submission" date="2019-02" db="EMBL/GenBank/DDBJ databases">
        <title>Genomic Encyclopedia of Type Strains, Phase IV (KMG-IV): sequencing the most valuable type-strain genomes for metagenomic binning, comparative biology and taxonomic classification.</title>
        <authorList>
            <person name="Goeker M."/>
        </authorList>
    </citation>
    <scope>NUCLEOTIDE SEQUENCE [LARGE SCALE GENOMIC DNA]</scope>
    <source>
        <strain evidence="2 3">K24</strain>
    </source>
</reference>
<dbReference type="EMBL" id="SGXC01000003">
    <property type="protein sequence ID" value="RZS78524.1"/>
    <property type="molecule type" value="Genomic_DNA"/>
</dbReference>
<organism evidence="2 3">
    <name type="scientific">Pigmentiphaga kullae</name>
    <dbReference type="NCBI Taxonomy" id="151784"/>
    <lineage>
        <taxon>Bacteria</taxon>
        <taxon>Pseudomonadati</taxon>
        <taxon>Pseudomonadota</taxon>
        <taxon>Betaproteobacteria</taxon>
        <taxon>Burkholderiales</taxon>
        <taxon>Alcaligenaceae</taxon>
        <taxon>Pigmentiphaga</taxon>
    </lineage>
</organism>
<evidence type="ECO:0000256" key="1">
    <source>
        <dbReference type="ARBA" id="ARBA00022801"/>
    </source>
</evidence>
<comment type="caution">
    <text evidence="2">The sequence shown here is derived from an EMBL/GenBank/DDBJ whole genome shotgun (WGS) entry which is preliminary data.</text>
</comment>
<dbReference type="SMART" id="SM00855">
    <property type="entry name" value="PGAM"/>
    <property type="match status" value="1"/>
</dbReference>
<dbReference type="Proteomes" id="UP000292445">
    <property type="component" value="Unassembled WGS sequence"/>
</dbReference>
<evidence type="ECO:0000313" key="2">
    <source>
        <dbReference type="EMBL" id="RZS78524.1"/>
    </source>
</evidence>
<dbReference type="AlphaFoldDB" id="A0A4Q7N958"/>